<evidence type="ECO:0000313" key="1">
    <source>
        <dbReference type="EMBL" id="KAK7019089.1"/>
    </source>
</evidence>
<dbReference type="EMBL" id="JAWWNJ010000045">
    <property type="protein sequence ID" value="KAK7019089.1"/>
    <property type="molecule type" value="Genomic_DNA"/>
</dbReference>
<evidence type="ECO:0000313" key="2">
    <source>
        <dbReference type="Proteomes" id="UP001362999"/>
    </source>
</evidence>
<protein>
    <submittedName>
        <fullName evidence="1">Uncharacterized protein</fullName>
    </submittedName>
</protein>
<gene>
    <name evidence="1" type="ORF">R3P38DRAFT_2980639</name>
</gene>
<sequence>HFSPACLATGLLLSLHSLRIFRPSRYANGAEIHLRTASFAMRRGRRDGRRGRNSAEFHDNEVMAYGAALHRGRFRQDYRGNR</sequence>
<dbReference type="AlphaFoldDB" id="A0AAW0B023"/>
<proteinExistence type="predicted"/>
<keyword evidence="2" id="KW-1185">Reference proteome</keyword>
<dbReference type="Proteomes" id="UP001362999">
    <property type="component" value="Unassembled WGS sequence"/>
</dbReference>
<organism evidence="1 2">
    <name type="scientific">Favolaschia claudopus</name>
    <dbReference type="NCBI Taxonomy" id="2862362"/>
    <lineage>
        <taxon>Eukaryota</taxon>
        <taxon>Fungi</taxon>
        <taxon>Dikarya</taxon>
        <taxon>Basidiomycota</taxon>
        <taxon>Agaricomycotina</taxon>
        <taxon>Agaricomycetes</taxon>
        <taxon>Agaricomycetidae</taxon>
        <taxon>Agaricales</taxon>
        <taxon>Marasmiineae</taxon>
        <taxon>Mycenaceae</taxon>
        <taxon>Favolaschia</taxon>
    </lineage>
</organism>
<comment type="caution">
    <text evidence="1">The sequence shown here is derived from an EMBL/GenBank/DDBJ whole genome shotgun (WGS) entry which is preliminary data.</text>
</comment>
<reference evidence="1 2" key="1">
    <citation type="journal article" date="2024" name="J Genomics">
        <title>Draft genome sequencing and assembly of Favolaschia claudopus CIRM-BRFM 2984 isolated from oak limbs.</title>
        <authorList>
            <person name="Navarro D."/>
            <person name="Drula E."/>
            <person name="Chaduli D."/>
            <person name="Cazenave R."/>
            <person name="Ahrendt S."/>
            <person name="Wang J."/>
            <person name="Lipzen A."/>
            <person name="Daum C."/>
            <person name="Barry K."/>
            <person name="Grigoriev I.V."/>
            <person name="Favel A."/>
            <person name="Rosso M.N."/>
            <person name="Martin F."/>
        </authorList>
    </citation>
    <scope>NUCLEOTIDE SEQUENCE [LARGE SCALE GENOMIC DNA]</scope>
    <source>
        <strain evidence="1 2">CIRM-BRFM 2984</strain>
    </source>
</reference>
<accession>A0AAW0B023</accession>
<name>A0AAW0B023_9AGAR</name>
<feature type="non-terminal residue" evidence="1">
    <location>
        <position position="1"/>
    </location>
</feature>